<dbReference type="OrthoDB" id="9839236at2"/>
<dbReference type="Proteomes" id="UP000021053">
    <property type="component" value="Unassembled WGS sequence"/>
</dbReference>
<evidence type="ECO:0000256" key="1">
    <source>
        <dbReference type="SAM" id="MobiDB-lite"/>
    </source>
</evidence>
<protein>
    <submittedName>
        <fullName evidence="2">Uncharacterized protein</fullName>
    </submittedName>
</protein>
<dbReference type="EMBL" id="JFBT01000001">
    <property type="protein sequence ID" value="EXG79261.1"/>
    <property type="molecule type" value="Genomic_DNA"/>
</dbReference>
<gene>
    <name evidence="2" type="ORF">CryarDRAFT_0292</name>
</gene>
<organism evidence="2 3">
    <name type="scientific">Cryptosporangium arvum DSM 44712</name>
    <dbReference type="NCBI Taxonomy" id="927661"/>
    <lineage>
        <taxon>Bacteria</taxon>
        <taxon>Bacillati</taxon>
        <taxon>Actinomycetota</taxon>
        <taxon>Actinomycetes</taxon>
        <taxon>Cryptosporangiales</taxon>
        <taxon>Cryptosporangiaceae</taxon>
        <taxon>Cryptosporangium</taxon>
    </lineage>
</organism>
<dbReference type="AlphaFoldDB" id="A0A011ABA1"/>
<evidence type="ECO:0000313" key="3">
    <source>
        <dbReference type="Proteomes" id="UP000021053"/>
    </source>
</evidence>
<feature type="region of interest" description="Disordered" evidence="1">
    <location>
        <begin position="131"/>
        <end position="190"/>
    </location>
</feature>
<dbReference type="HOGENOM" id="CLU_1425842_0_0_11"/>
<feature type="compositionally biased region" description="Basic and acidic residues" evidence="1">
    <location>
        <begin position="138"/>
        <end position="149"/>
    </location>
</feature>
<comment type="caution">
    <text evidence="2">The sequence shown here is derived from an EMBL/GenBank/DDBJ whole genome shotgun (WGS) entry which is preliminary data.</text>
</comment>
<name>A0A011ABA1_9ACTN</name>
<sequence>MADRDETVRASLPALRTFGADVKSAGQDDLVTGLGNNFAVTMSQHVLGFMGTGTGSGTHPVAPMGEAVYFGHLMADYAQAAGRFAGDVVLGLVALGFAAEGIATQYSDGDALSSATIEQVSDAFVPQLGDSQPVAEATEEKPADSKKTAQDPTGYHAGTPERGERPPLPGGGPDVPDAESADYQNRPFQL</sequence>
<proteinExistence type="predicted"/>
<evidence type="ECO:0000313" key="2">
    <source>
        <dbReference type="EMBL" id="EXG79261.1"/>
    </source>
</evidence>
<reference evidence="2 3" key="1">
    <citation type="submission" date="2013-07" db="EMBL/GenBank/DDBJ databases">
        <authorList>
            <consortium name="DOE Joint Genome Institute"/>
            <person name="Eisen J."/>
            <person name="Huntemann M."/>
            <person name="Han J."/>
            <person name="Chen A."/>
            <person name="Kyrpides N."/>
            <person name="Mavromatis K."/>
            <person name="Markowitz V."/>
            <person name="Palaniappan K."/>
            <person name="Ivanova N."/>
            <person name="Schaumberg A."/>
            <person name="Pati A."/>
            <person name="Liolios K."/>
            <person name="Nordberg H.P."/>
            <person name="Cantor M.N."/>
            <person name="Hua S.X."/>
            <person name="Woyke T."/>
        </authorList>
    </citation>
    <scope>NUCLEOTIDE SEQUENCE [LARGE SCALE GENOMIC DNA]</scope>
    <source>
        <strain evidence="2 3">DSM 44712</strain>
    </source>
</reference>
<dbReference type="RefSeq" id="WP_157017236.1">
    <property type="nucleotide sequence ID" value="NZ_KK073874.1"/>
</dbReference>
<accession>A0A011ABA1</accession>
<keyword evidence="3" id="KW-1185">Reference proteome</keyword>